<keyword evidence="2" id="KW-1133">Transmembrane helix</keyword>
<keyword evidence="2" id="KW-0812">Transmembrane</keyword>
<feature type="coiled-coil region" evidence="1">
    <location>
        <begin position="78"/>
        <end position="105"/>
    </location>
</feature>
<evidence type="ECO:0008006" key="5">
    <source>
        <dbReference type="Google" id="ProtNLM"/>
    </source>
</evidence>
<keyword evidence="1" id="KW-0175">Coiled coil</keyword>
<evidence type="ECO:0000256" key="1">
    <source>
        <dbReference type="SAM" id="Coils"/>
    </source>
</evidence>
<dbReference type="RefSeq" id="WP_380693502.1">
    <property type="nucleotide sequence ID" value="NZ_JBHRYR010000002.1"/>
</dbReference>
<sequence length="231" mass="26042">MQYINLIPRQQRHRYTLTPRALMGVLVLALLGVAVMTYLGWQRQQDAESVLLSETMRLQTLQQDIARLQQVLPPPVDLDALQQQVNQQQQERTAQQARLNDLQSIGVLSSPSYYDFLRSLSRQRINGVWLTQFSLDTRTVPYQVELTGAAERTDLLPVYLEGLASEERQIALRFRGLQLAQLQENAEYYRFALSTQAIVPEAEAGAGLPGLPANQTPRLPGTLGLIQGFIQ</sequence>
<accession>A0ABV7ZUV0</accession>
<name>A0ABV7ZUV0_9GAMM</name>
<organism evidence="3 4">
    <name type="scientific">Saccharospirillum mangrovi</name>
    <dbReference type="NCBI Taxonomy" id="2161747"/>
    <lineage>
        <taxon>Bacteria</taxon>
        <taxon>Pseudomonadati</taxon>
        <taxon>Pseudomonadota</taxon>
        <taxon>Gammaproteobacteria</taxon>
        <taxon>Oceanospirillales</taxon>
        <taxon>Saccharospirillaceae</taxon>
        <taxon>Saccharospirillum</taxon>
    </lineage>
</organism>
<feature type="transmembrane region" description="Helical" evidence="2">
    <location>
        <begin position="21"/>
        <end position="41"/>
    </location>
</feature>
<gene>
    <name evidence="3" type="ORF">ACFOOG_03725</name>
</gene>
<comment type="caution">
    <text evidence="3">The sequence shown here is derived from an EMBL/GenBank/DDBJ whole genome shotgun (WGS) entry which is preliminary data.</text>
</comment>
<protein>
    <recommendedName>
        <fullName evidence="5">MSHA biogenesis protein MshI</fullName>
    </recommendedName>
</protein>
<keyword evidence="4" id="KW-1185">Reference proteome</keyword>
<evidence type="ECO:0000256" key="2">
    <source>
        <dbReference type="SAM" id="Phobius"/>
    </source>
</evidence>
<proteinExistence type="predicted"/>
<dbReference type="EMBL" id="JBHRYR010000002">
    <property type="protein sequence ID" value="MFC3851935.1"/>
    <property type="molecule type" value="Genomic_DNA"/>
</dbReference>
<keyword evidence="2" id="KW-0472">Membrane</keyword>
<evidence type="ECO:0000313" key="3">
    <source>
        <dbReference type="EMBL" id="MFC3851935.1"/>
    </source>
</evidence>
<evidence type="ECO:0000313" key="4">
    <source>
        <dbReference type="Proteomes" id="UP001595617"/>
    </source>
</evidence>
<reference evidence="4" key="1">
    <citation type="journal article" date="2019" name="Int. J. Syst. Evol. Microbiol.">
        <title>The Global Catalogue of Microorganisms (GCM) 10K type strain sequencing project: providing services to taxonomists for standard genome sequencing and annotation.</title>
        <authorList>
            <consortium name="The Broad Institute Genomics Platform"/>
            <consortium name="The Broad Institute Genome Sequencing Center for Infectious Disease"/>
            <person name="Wu L."/>
            <person name="Ma J."/>
        </authorList>
    </citation>
    <scope>NUCLEOTIDE SEQUENCE [LARGE SCALE GENOMIC DNA]</scope>
    <source>
        <strain evidence="4">IBRC 10765</strain>
    </source>
</reference>
<dbReference type="Proteomes" id="UP001595617">
    <property type="component" value="Unassembled WGS sequence"/>
</dbReference>